<proteinExistence type="predicted"/>
<evidence type="ECO:0000313" key="3">
    <source>
        <dbReference type="Proteomes" id="UP000223913"/>
    </source>
</evidence>
<dbReference type="RefSeq" id="WP_099152226.1">
    <property type="nucleotide sequence ID" value="NZ_PDUD01000026.1"/>
</dbReference>
<dbReference type="Pfam" id="PF03819">
    <property type="entry name" value="MazG"/>
    <property type="match status" value="1"/>
</dbReference>
<name>A0A2D0N744_FLAN2</name>
<comment type="caution">
    <text evidence="2">The sequence shown here is derived from an EMBL/GenBank/DDBJ whole genome shotgun (WGS) entry which is preliminary data.</text>
</comment>
<dbReference type="EMBL" id="PDUD01000026">
    <property type="protein sequence ID" value="PHN04200.1"/>
    <property type="molecule type" value="Genomic_DNA"/>
</dbReference>
<dbReference type="InterPro" id="IPR004518">
    <property type="entry name" value="MazG-like_dom"/>
</dbReference>
<dbReference type="InterPro" id="IPR011379">
    <property type="entry name" value="MazG-related_GP37"/>
</dbReference>
<dbReference type="SUPFAM" id="SSF101386">
    <property type="entry name" value="all-alpha NTP pyrophosphatases"/>
    <property type="match status" value="1"/>
</dbReference>
<dbReference type="GO" id="GO:0016787">
    <property type="term" value="F:hydrolase activity"/>
    <property type="evidence" value="ECO:0007669"/>
    <property type="project" value="UniProtKB-KW"/>
</dbReference>
<dbReference type="CDD" id="cd11541">
    <property type="entry name" value="NTP-PPase_u4"/>
    <property type="match status" value="1"/>
</dbReference>
<dbReference type="OrthoDB" id="350573at2"/>
<sequence length="116" mass="13163">MQANEYQKAASRTRIEKPDFEITDPQVMIAWNALGLAGEAGEVADLVKKGIFHQRGLDRDHLKKELGDVLWYLTTLCSDLGFTLEEIMEHNIRKLEARFPDGYDPERTTVRDGDAA</sequence>
<evidence type="ECO:0000313" key="2">
    <source>
        <dbReference type="EMBL" id="PHN04200.1"/>
    </source>
</evidence>
<reference evidence="2 3" key="1">
    <citation type="submission" date="2017-10" db="EMBL/GenBank/DDBJ databases">
        <title>The draft genome sequence of Lewinella nigricans NBRC 102662.</title>
        <authorList>
            <person name="Wang K."/>
        </authorList>
    </citation>
    <scope>NUCLEOTIDE SEQUENCE [LARGE SCALE GENOMIC DNA]</scope>
    <source>
        <strain evidence="2 3">NBRC 102662</strain>
    </source>
</reference>
<protein>
    <submittedName>
        <fullName evidence="2">Nucleotide pyrophosphohydrolase</fullName>
    </submittedName>
</protein>
<keyword evidence="2" id="KW-0378">Hydrolase</keyword>
<organism evidence="2 3">
    <name type="scientific">Flavilitoribacter nigricans (strain ATCC 23147 / DSM 23189 / NBRC 102662 / NCIMB 1420 / SS-2)</name>
    <name type="common">Lewinella nigricans</name>
    <dbReference type="NCBI Taxonomy" id="1122177"/>
    <lineage>
        <taxon>Bacteria</taxon>
        <taxon>Pseudomonadati</taxon>
        <taxon>Bacteroidota</taxon>
        <taxon>Saprospiria</taxon>
        <taxon>Saprospirales</taxon>
        <taxon>Lewinellaceae</taxon>
        <taxon>Flavilitoribacter</taxon>
    </lineage>
</organism>
<keyword evidence="3" id="KW-1185">Reference proteome</keyword>
<feature type="domain" description="NTP pyrophosphohydrolase MazG-like" evidence="1">
    <location>
        <begin position="34"/>
        <end position="101"/>
    </location>
</feature>
<dbReference type="AlphaFoldDB" id="A0A2D0N744"/>
<dbReference type="Proteomes" id="UP000223913">
    <property type="component" value="Unassembled WGS sequence"/>
</dbReference>
<dbReference type="PIRSF" id="PIRSF006639">
    <property type="entry name" value="UCP006639_pph"/>
    <property type="match status" value="1"/>
</dbReference>
<accession>A0A2D0N744</accession>
<dbReference type="Gene3D" id="1.10.287.1080">
    <property type="entry name" value="MazG-like"/>
    <property type="match status" value="1"/>
</dbReference>
<evidence type="ECO:0000259" key="1">
    <source>
        <dbReference type="Pfam" id="PF03819"/>
    </source>
</evidence>
<gene>
    <name evidence="2" type="ORF">CRP01_21795</name>
</gene>